<protein>
    <submittedName>
        <fullName evidence="2">Uncharacterized protein</fullName>
    </submittedName>
</protein>
<feature type="region of interest" description="Disordered" evidence="1">
    <location>
        <begin position="13"/>
        <end position="95"/>
    </location>
</feature>
<gene>
    <name evidence="2" type="ORF">Cgig2_015772</name>
</gene>
<feature type="compositionally biased region" description="Basic and acidic residues" evidence="1">
    <location>
        <begin position="79"/>
        <end position="95"/>
    </location>
</feature>
<name>A0A9Q1QIQ0_9CARY</name>
<keyword evidence="3" id="KW-1185">Reference proteome</keyword>
<evidence type="ECO:0000313" key="2">
    <source>
        <dbReference type="EMBL" id="KAJ8443294.1"/>
    </source>
</evidence>
<organism evidence="2 3">
    <name type="scientific">Carnegiea gigantea</name>
    <dbReference type="NCBI Taxonomy" id="171969"/>
    <lineage>
        <taxon>Eukaryota</taxon>
        <taxon>Viridiplantae</taxon>
        <taxon>Streptophyta</taxon>
        <taxon>Embryophyta</taxon>
        <taxon>Tracheophyta</taxon>
        <taxon>Spermatophyta</taxon>
        <taxon>Magnoliopsida</taxon>
        <taxon>eudicotyledons</taxon>
        <taxon>Gunneridae</taxon>
        <taxon>Pentapetalae</taxon>
        <taxon>Caryophyllales</taxon>
        <taxon>Cactineae</taxon>
        <taxon>Cactaceae</taxon>
        <taxon>Cactoideae</taxon>
        <taxon>Echinocereeae</taxon>
        <taxon>Carnegiea</taxon>
    </lineage>
</organism>
<evidence type="ECO:0000313" key="3">
    <source>
        <dbReference type="Proteomes" id="UP001153076"/>
    </source>
</evidence>
<comment type="caution">
    <text evidence="2">The sequence shown here is derived from an EMBL/GenBank/DDBJ whole genome shotgun (WGS) entry which is preliminary data.</text>
</comment>
<evidence type="ECO:0000256" key="1">
    <source>
        <dbReference type="SAM" id="MobiDB-lite"/>
    </source>
</evidence>
<dbReference type="EMBL" id="JAKOGI010000122">
    <property type="protein sequence ID" value="KAJ8443294.1"/>
    <property type="molecule type" value="Genomic_DNA"/>
</dbReference>
<reference evidence="2" key="1">
    <citation type="submission" date="2022-04" db="EMBL/GenBank/DDBJ databases">
        <title>Carnegiea gigantea Genome sequencing and assembly v2.</title>
        <authorList>
            <person name="Copetti D."/>
            <person name="Sanderson M.J."/>
            <person name="Burquez A."/>
            <person name="Wojciechowski M.F."/>
        </authorList>
    </citation>
    <scope>NUCLEOTIDE SEQUENCE</scope>
    <source>
        <strain evidence="2">SGP5-SGP5p</strain>
        <tissue evidence="2">Aerial part</tissue>
    </source>
</reference>
<accession>A0A9Q1QIQ0</accession>
<dbReference type="AlphaFoldDB" id="A0A9Q1QIQ0"/>
<proteinExistence type="predicted"/>
<sequence length="360" mass="40092">MRGNDVNVTEMVLHSGRKHVHSVGSEETSGRTGEESDVEYCSGDEGGSQDNGSESSASEEQEEGHRKGYGVKGKGLVGEVKRRSTSDKREDERTEHAVDVDIRHRCALDVICALNDQLSDIQKEAVRGMLVMGAMEERVCRERQRQRTAQKDVRIYRNYVSVLLELCRVNNTIEKVVMFKRLYTFLVVSGLLFARGAGGAAWDLVHVVEDVDGVGDYNWAEAIIPVIEVRDDERRMQIRREPYGSYVRVVCCAVDKVRKKRAALAKEKEGHAVTKKVLAKLKEAVTMKTAVDDIFEFARLQELHSTDDALERPAIAEEGTNIDIFVPDVRGEVDRASPSSPVQWSDVAETIAAGESVPSE</sequence>
<dbReference type="Proteomes" id="UP001153076">
    <property type="component" value="Unassembled WGS sequence"/>
</dbReference>